<organism evidence="5 6">
    <name type="scientific">Acinetobacter guillouiae</name>
    <name type="common">Acinetobacter genomosp. 11</name>
    <dbReference type="NCBI Taxonomy" id="106649"/>
    <lineage>
        <taxon>Bacteria</taxon>
        <taxon>Pseudomonadati</taxon>
        <taxon>Pseudomonadota</taxon>
        <taxon>Gammaproteobacteria</taxon>
        <taxon>Moraxellales</taxon>
        <taxon>Moraxellaceae</taxon>
        <taxon>Acinetobacter</taxon>
    </lineage>
</organism>
<keyword evidence="2" id="KW-0238">DNA-binding</keyword>
<dbReference type="PANTHER" id="PTHR44688">
    <property type="entry name" value="DNA-BINDING TRANSCRIPTIONAL ACTIVATOR DEVR_DOSR"/>
    <property type="match status" value="1"/>
</dbReference>
<dbReference type="PRINTS" id="PR00038">
    <property type="entry name" value="HTHLUXR"/>
</dbReference>
<dbReference type="InterPro" id="IPR036693">
    <property type="entry name" value="TF_LuxR_autoind-bd_dom_sf"/>
</dbReference>
<dbReference type="Pfam" id="PF03472">
    <property type="entry name" value="Autoind_bind"/>
    <property type="match status" value="1"/>
</dbReference>
<dbReference type="InterPro" id="IPR005143">
    <property type="entry name" value="TF_LuxR_autoind-bd_dom"/>
</dbReference>
<protein>
    <submittedName>
        <fullName evidence="5">LuxR C-terminal-related transcriptional regulator</fullName>
    </submittedName>
</protein>
<keyword evidence="1" id="KW-0805">Transcription regulation</keyword>
<dbReference type="SUPFAM" id="SSF75516">
    <property type="entry name" value="Pheromone-binding domain of LuxR-like quorum-sensing transcription factors"/>
    <property type="match status" value="1"/>
</dbReference>
<evidence type="ECO:0000256" key="1">
    <source>
        <dbReference type="ARBA" id="ARBA00023015"/>
    </source>
</evidence>
<dbReference type="CDD" id="cd06170">
    <property type="entry name" value="LuxR_C_like"/>
    <property type="match status" value="1"/>
</dbReference>
<evidence type="ECO:0000259" key="4">
    <source>
        <dbReference type="PROSITE" id="PS50043"/>
    </source>
</evidence>
<evidence type="ECO:0000313" key="5">
    <source>
        <dbReference type="EMBL" id="MCF0264425.1"/>
    </source>
</evidence>
<dbReference type="RefSeq" id="WP_234623182.1">
    <property type="nucleotide sequence ID" value="NZ_JAHWXT010000002.1"/>
</dbReference>
<dbReference type="InterPro" id="IPR016032">
    <property type="entry name" value="Sig_transdc_resp-reg_C-effctor"/>
</dbReference>
<dbReference type="Pfam" id="PF00196">
    <property type="entry name" value="GerE"/>
    <property type="match status" value="1"/>
</dbReference>
<dbReference type="Gene3D" id="1.10.10.10">
    <property type="entry name" value="Winged helix-like DNA-binding domain superfamily/Winged helix DNA-binding domain"/>
    <property type="match status" value="1"/>
</dbReference>
<comment type="caution">
    <text evidence="5">The sequence shown here is derived from an EMBL/GenBank/DDBJ whole genome shotgun (WGS) entry which is preliminary data.</text>
</comment>
<evidence type="ECO:0000256" key="3">
    <source>
        <dbReference type="ARBA" id="ARBA00023163"/>
    </source>
</evidence>
<dbReference type="Proteomes" id="UP000887320">
    <property type="component" value="Unassembled WGS sequence"/>
</dbReference>
<dbReference type="InterPro" id="IPR000792">
    <property type="entry name" value="Tscrpt_reg_LuxR_C"/>
</dbReference>
<dbReference type="SUPFAM" id="SSF46894">
    <property type="entry name" value="C-terminal effector domain of the bipartite response regulators"/>
    <property type="match status" value="1"/>
</dbReference>
<dbReference type="SMART" id="SM00421">
    <property type="entry name" value="HTH_LUXR"/>
    <property type="match status" value="1"/>
</dbReference>
<dbReference type="GO" id="GO:0003677">
    <property type="term" value="F:DNA binding"/>
    <property type="evidence" value="ECO:0007669"/>
    <property type="project" value="UniProtKB-KW"/>
</dbReference>
<proteinExistence type="predicted"/>
<sequence length="245" mass="28158">MRLASNQLADLLFQTVHQLRQARDLESLFKVLVGFAAQLNFDRIIVCSVSPQNQHEWIDEVFFVHGNWVDRSNIEEREVYLRRCPITKHIFEYDEAFFWAKSSHKKTAKETYRIIKSPLHLGEVNGIQVPVFGRTGLEGAISFAGEISDMGADFKLTVQMVCNIAFGEILHKQKHRIAHKKILTKREKEVLKWAAVGQKHFEIADILKISERTVENHLRSIRKRLGVKSTAQAIASAIISREIEL</sequence>
<reference evidence="5" key="1">
    <citation type="submission" date="2021-07" db="EMBL/GenBank/DDBJ databases">
        <authorList>
            <person name="Fernandez M."/>
            <person name="Pereira P."/>
            <person name="Torres Tejerizo G.A."/>
            <person name="Gonzalez P."/>
            <person name="Agostini E."/>
        </authorList>
    </citation>
    <scope>NUCLEOTIDE SEQUENCE</scope>
    <source>
        <strain evidence="5">SFC 500-1A</strain>
    </source>
</reference>
<name>A0A8X8KEZ4_ACIGI</name>
<keyword evidence="3" id="KW-0804">Transcription</keyword>
<dbReference type="InterPro" id="IPR036388">
    <property type="entry name" value="WH-like_DNA-bd_sf"/>
</dbReference>
<dbReference type="InterPro" id="IPR019941">
    <property type="entry name" value="Tscrpt_reg_LuxR_HchA-assoc"/>
</dbReference>
<dbReference type="Gene3D" id="3.30.450.80">
    <property type="entry name" value="Transcription factor LuxR-like, autoinducer-binding domain"/>
    <property type="match status" value="1"/>
</dbReference>
<dbReference type="AlphaFoldDB" id="A0A8X8KEZ4"/>
<dbReference type="GO" id="GO:0006355">
    <property type="term" value="P:regulation of DNA-templated transcription"/>
    <property type="evidence" value="ECO:0007669"/>
    <property type="project" value="InterPro"/>
</dbReference>
<evidence type="ECO:0000313" key="6">
    <source>
        <dbReference type="Proteomes" id="UP000887320"/>
    </source>
</evidence>
<accession>A0A8X8KEZ4</accession>
<dbReference type="NCBIfam" id="TIGR03541">
    <property type="entry name" value="reg_near_HchA"/>
    <property type="match status" value="1"/>
</dbReference>
<dbReference type="PANTHER" id="PTHR44688:SF16">
    <property type="entry name" value="DNA-BINDING TRANSCRIPTIONAL ACTIVATOR DEVR_DOSR"/>
    <property type="match status" value="1"/>
</dbReference>
<gene>
    <name evidence="5" type="ORF">KW868_08115</name>
</gene>
<evidence type="ECO:0000256" key="2">
    <source>
        <dbReference type="ARBA" id="ARBA00023125"/>
    </source>
</evidence>
<feature type="domain" description="HTH luxR-type" evidence="4">
    <location>
        <begin position="176"/>
        <end position="241"/>
    </location>
</feature>
<dbReference type="PROSITE" id="PS50043">
    <property type="entry name" value="HTH_LUXR_2"/>
    <property type="match status" value="1"/>
</dbReference>
<dbReference type="EMBL" id="JAHWXT010000002">
    <property type="protein sequence ID" value="MCF0264425.1"/>
    <property type="molecule type" value="Genomic_DNA"/>
</dbReference>